<comment type="caution">
    <text evidence="1">The sequence shown here is derived from an EMBL/GenBank/DDBJ whole genome shotgun (WGS) entry which is preliminary data.</text>
</comment>
<sequence>MTWDDKVHSSGTYGENLYWGYRHGYTDANAAVRLWINEELLQPGPAVEVPACTTLRSYARMVEPSLFPTIALVETSLEPSFVVAELWFSE</sequence>
<reference evidence="1 2" key="1">
    <citation type="journal article" date="2022" name="Hortic Res">
        <title>A haplotype resolved chromosomal level avocado genome allows analysis of novel avocado genes.</title>
        <authorList>
            <person name="Nath O."/>
            <person name="Fletcher S.J."/>
            <person name="Hayward A."/>
            <person name="Shaw L.M."/>
            <person name="Masouleh A.K."/>
            <person name="Furtado A."/>
            <person name="Henry R.J."/>
            <person name="Mitter N."/>
        </authorList>
    </citation>
    <scope>NUCLEOTIDE SEQUENCE [LARGE SCALE GENOMIC DNA]</scope>
    <source>
        <strain evidence="2">cv. Hass</strain>
    </source>
</reference>
<gene>
    <name evidence="1" type="ORF">MRB53_012500</name>
</gene>
<accession>A0ACC2LYE3</accession>
<proteinExistence type="predicted"/>
<keyword evidence="2" id="KW-1185">Reference proteome</keyword>
<protein>
    <submittedName>
        <fullName evidence="1">Uncharacterized protein</fullName>
    </submittedName>
</protein>
<evidence type="ECO:0000313" key="1">
    <source>
        <dbReference type="EMBL" id="KAJ8638233.1"/>
    </source>
</evidence>
<dbReference type="Proteomes" id="UP001234297">
    <property type="component" value="Chromosome 3"/>
</dbReference>
<evidence type="ECO:0000313" key="2">
    <source>
        <dbReference type="Proteomes" id="UP001234297"/>
    </source>
</evidence>
<name>A0ACC2LYE3_PERAE</name>
<organism evidence="1 2">
    <name type="scientific">Persea americana</name>
    <name type="common">Avocado</name>
    <dbReference type="NCBI Taxonomy" id="3435"/>
    <lineage>
        <taxon>Eukaryota</taxon>
        <taxon>Viridiplantae</taxon>
        <taxon>Streptophyta</taxon>
        <taxon>Embryophyta</taxon>
        <taxon>Tracheophyta</taxon>
        <taxon>Spermatophyta</taxon>
        <taxon>Magnoliopsida</taxon>
        <taxon>Magnoliidae</taxon>
        <taxon>Laurales</taxon>
        <taxon>Lauraceae</taxon>
        <taxon>Persea</taxon>
    </lineage>
</organism>
<dbReference type="EMBL" id="CM056811">
    <property type="protein sequence ID" value="KAJ8638233.1"/>
    <property type="molecule type" value="Genomic_DNA"/>
</dbReference>